<keyword evidence="3" id="KW-1185">Reference proteome</keyword>
<dbReference type="AlphaFoldDB" id="A0AAC9LCY3"/>
<name>A0AAC9LCY3_9PSEU</name>
<organism evidence="2 3">
    <name type="scientific">Actinoalloteichus fjordicus</name>
    <dbReference type="NCBI Taxonomy" id="1612552"/>
    <lineage>
        <taxon>Bacteria</taxon>
        <taxon>Bacillati</taxon>
        <taxon>Actinomycetota</taxon>
        <taxon>Actinomycetes</taxon>
        <taxon>Pseudonocardiales</taxon>
        <taxon>Pseudonocardiaceae</taxon>
        <taxon>Actinoalloteichus</taxon>
    </lineage>
</organism>
<dbReference type="KEGG" id="acad:UA74_16415"/>
<dbReference type="SUPFAM" id="SSF55785">
    <property type="entry name" value="PYP-like sensor domain (PAS domain)"/>
    <property type="match status" value="1"/>
</dbReference>
<dbReference type="Pfam" id="PF08448">
    <property type="entry name" value="PAS_4"/>
    <property type="match status" value="1"/>
</dbReference>
<gene>
    <name evidence="2" type="ORF">UA74_16415</name>
</gene>
<dbReference type="Gene3D" id="3.30.450.20">
    <property type="entry name" value="PAS domain"/>
    <property type="match status" value="1"/>
</dbReference>
<dbReference type="SUPFAM" id="SSF46894">
    <property type="entry name" value="C-terminal effector domain of the bipartite response regulators"/>
    <property type="match status" value="1"/>
</dbReference>
<dbReference type="Gene3D" id="1.10.10.10">
    <property type="entry name" value="Winged helix-like DNA-binding domain superfamily/Winged helix DNA-binding domain"/>
    <property type="match status" value="1"/>
</dbReference>
<dbReference type="GO" id="GO:0006355">
    <property type="term" value="P:regulation of DNA-templated transcription"/>
    <property type="evidence" value="ECO:0007669"/>
    <property type="project" value="InterPro"/>
</dbReference>
<dbReference type="PROSITE" id="PS50043">
    <property type="entry name" value="HTH_LUXR_2"/>
    <property type="match status" value="1"/>
</dbReference>
<dbReference type="Pfam" id="PF00196">
    <property type="entry name" value="GerE"/>
    <property type="match status" value="1"/>
</dbReference>
<dbReference type="Proteomes" id="UP000185511">
    <property type="component" value="Chromosome"/>
</dbReference>
<feature type="domain" description="HTH luxR-type" evidence="1">
    <location>
        <begin position="148"/>
        <end position="213"/>
    </location>
</feature>
<evidence type="ECO:0000313" key="2">
    <source>
        <dbReference type="EMBL" id="APU15327.1"/>
    </source>
</evidence>
<proteinExistence type="predicted"/>
<dbReference type="InterPro" id="IPR035965">
    <property type="entry name" value="PAS-like_dom_sf"/>
</dbReference>
<dbReference type="InterPro" id="IPR016032">
    <property type="entry name" value="Sig_transdc_resp-reg_C-effctor"/>
</dbReference>
<dbReference type="SMART" id="SM00421">
    <property type="entry name" value="HTH_LUXR"/>
    <property type="match status" value="1"/>
</dbReference>
<dbReference type="RefSeq" id="WP_083683265.1">
    <property type="nucleotide sequence ID" value="NZ_CP016076.1"/>
</dbReference>
<dbReference type="InterPro" id="IPR036388">
    <property type="entry name" value="WH-like_DNA-bd_sf"/>
</dbReference>
<sequence>MKNSTSMMTSCRTVITTKNGDASDDDCDIYTSLSEQSGLCTAHLDTHLRVRDASEDFCDQFDRTAAQVCGLNFVELVHPSARRLLQQQFGRLIEGTNKSFVDKLTTVRQQRTARLGDLWAMAVTERAGELKHILVLLNPATDESQSVKPKKRLMLSSMDATIIENVASGLSSVTIANRMYLSRQSVEYHVSNLIREFKVANRTALIAKAYSLGILSSDVWPPRVPEAYIK</sequence>
<evidence type="ECO:0000259" key="1">
    <source>
        <dbReference type="PROSITE" id="PS50043"/>
    </source>
</evidence>
<dbReference type="InterPro" id="IPR013656">
    <property type="entry name" value="PAS_4"/>
</dbReference>
<protein>
    <submittedName>
        <fullName evidence="2">PAS domain-containing protein,transcriptional regulator, luxR family</fullName>
    </submittedName>
</protein>
<evidence type="ECO:0000313" key="3">
    <source>
        <dbReference type="Proteomes" id="UP000185511"/>
    </source>
</evidence>
<dbReference type="GO" id="GO:0003677">
    <property type="term" value="F:DNA binding"/>
    <property type="evidence" value="ECO:0007669"/>
    <property type="project" value="InterPro"/>
</dbReference>
<accession>A0AAC9LCY3</accession>
<dbReference type="InterPro" id="IPR000792">
    <property type="entry name" value="Tscrpt_reg_LuxR_C"/>
</dbReference>
<dbReference type="EMBL" id="CP016076">
    <property type="protein sequence ID" value="APU15327.1"/>
    <property type="molecule type" value="Genomic_DNA"/>
</dbReference>
<reference evidence="3" key="1">
    <citation type="submission" date="2016-06" db="EMBL/GenBank/DDBJ databases">
        <title>Complete genome sequence of Actinoalloteichus fjordicus DSM 46855 (=ADI127-17), type strain of the new species Actinoalloteichus fjordicus.</title>
        <authorList>
            <person name="Ruckert C."/>
            <person name="Nouioui I."/>
            <person name="Willmese J."/>
            <person name="van Wezel G."/>
            <person name="Klenk H.-P."/>
            <person name="Kalinowski J."/>
            <person name="Zotchev S.B."/>
        </authorList>
    </citation>
    <scope>NUCLEOTIDE SEQUENCE [LARGE SCALE GENOMIC DNA]</scope>
    <source>
        <strain evidence="3">ADI127-7</strain>
    </source>
</reference>